<dbReference type="AlphaFoldDB" id="A0A640KC18"/>
<comment type="caution">
    <text evidence="1">The sequence shown here is derived from an EMBL/GenBank/DDBJ whole genome shotgun (WGS) entry which is preliminary data.</text>
</comment>
<protein>
    <submittedName>
        <fullName evidence="1">Metallo-peptidase, clan MF, Family M17</fullName>
    </submittedName>
</protein>
<gene>
    <name evidence="1" type="ORF">LtaPh_1106561</name>
</gene>
<reference evidence="1" key="1">
    <citation type="submission" date="2019-11" db="EMBL/GenBank/DDBJ databases">
        <title>Leishmania tarentolae CDS.</title>
        <authorList>
            <person name="Goto Y."/>
            <person name="Yamagishi J."/>
        </authorList>
    </citation>
    <scope>NUCLEOTIDE SEQUENCE [LARGE SCALE GENOMIC DNA]</scope>
    <source>
        <strain evidence="1">Parrot Tar II</strain>
    </source>
</reference>
<accession>A0A640KC18</accession>
<name>A0A640KC18_LEITA</name>
<keyword evidence="2" id="KW-1185">Reference proteome</keyword>
<evidence type="ECO:0000313" key="1">
    <source>
        <dbReference type="EMBL" id="GET86675.1"/>
    </source>
</evidence>
<proteinExistence type="predicted"/>
<organism evidence="1 2">
    <name type="scientific">Leishmania tarentolae</name>
    <name type="common">Sauroleishmania tarentolae</name>
    <dbReference type="NCBI Taxonomy" id="5689"/>
    <lineage>
        <taxon>Eukaryota</taxon>
        <taxon>Discoba</taxon>
        <taxon>Euglenozoa</taxon>
        <taxon>Kinetoplastea</taxon>
        <taxon>Metakinetoplastina</taxon>
        <taxon>Trypanosomatida</taxon>
        <taxon>Trypanosomatidae</taxon>
        <taxon>Leishmaniinae</taxon>
        <taxon>Leishmania</taxon>
        <taxon>lizard Leishmania</taxon>
    </lineage>
</organism>
<dbReference type="EMBL" id="BLBS01000013">
    <property type="protein sequence ID" value="GET86675.1"/>
    <property type="molecule type" value="Genomic_DNA"/>
</dbReference>
<dbReference type="VEuPathDB" id="TriTrypDB:LtaPh_1106561"/>
<evidence type="ECO:0000313" key="2">
    <source>
        <dbReference type="Proteomes" id="UP000419144"/>
    </source>
</evidence>
<sequence>MLLLAQKLEHERNTVAGGTRRVRARVRHIHVHKGALEALVQLLLDKVATAARAGAGWRVRHVAHIGARAFVHLLVVLGAVQHWVAQVTGLQPRMDHVLLRPHIAGVNAGVLRARRYTLSTRQRRHVDQQIRHEVLLGRRVVHAVAQHHAALRIRVHHLHRLARLHHHNIVVVVRVGADRVLRHAQRHADVGDVVEVSLLRLHAAHHRDEGAEHASGAAHVSLHVRHVRRRLQRKATAVVHDALANHRNILRARSSVRVLVAQSHQVRRVLRTLANSVDAVVALLAQLLALDHSYIHTQLIRVCRSDLSVHDSVQHAWGRVHQTLAQLHRRADRL</sequence>
<dbReference type="Proteomes" id="UP000419144">
    <property type="component" value="Unassembled WGS sequence"/>
</dbReference>